<keyword evidence="3" id="KW-1185">Reference proteome</keyword>
<dbReference type="EMBL" id="ML119791">
    <property type="protein sequence ID" value="RPA74384.1"/>
    <property type="molecule type" value="Genomic_DNA"/>
</dbReference>
<organism evidence="2 3">
    <name type="scientific">Ascobolus immersus RN42</name>
    <dbReference type="NCBI Taxonomy" id="1160509"/>
    <lineage>
        <taxon>Eukaryota</taxon>
        <taxon>Fungi</taxon>
        <taxon>Dikarya</taxon>
        <taxon>Ascomycota</taxon>
        <taxon>Pezizomycotina</taxon>
        <taxon>Pezizomycetes</taxon>
        <taxon>Pezizales</taxon>
        <taxon>Ascobolaceae</taxon>
        <taxon>Ascobolus</taxon>
    </lineage>
</organism>
<sequence length="288" mass="33024">MVRYAATPLSDEQRLEIYGSIPCSPSPALDQVDYARSTSDSFSEYEELTGESEADSEEELELEQVQGKLKYEPKDEPVEDSEDGRFEDSREIALKDVQLKDPYQFSGTSRADRDNEEDQADRQLSFKERKALWEQRCREEAEDHLPLRKPVEPSVAYGPAGIEIFPTKPIPDVPCTTSGNRSVLPTSESKEELVKKLDALEQVFGRSGSFRPDETEWNVLFYWRVLDFIGALPDIYEQSFEKVSKADPDFIRQWKKGGYQCDCMRTFEEECRAEILSVMIAKLKELEG</sequence>
<proteinExistence type="predicted"/>
<evidence type="ECO:0000313" key="3">
    <source>
        <dbReference type="Proteomes" id="UP000275078"/>
    </source>
</evidence>
<evidence type="ECO:0000256" key="1">
    <source>
        <dbReference type="SAM" id="MobiDB-lite"/>
    </source>
</evidence>
<dbReference type="Proteomes" id="UP000275078">
    <property type="component" value="Unassembled WGS sequence"/>
</dbReference>
<dbReference type="AlphaFoldDB" id="A0A3N4HXH2"/>
<name>A0A3N4HXH2_ASCIM</name>
<reference evidence="2 3" key="1">
    <citation type="journal article" date="2018" name="Nat. Ecol. Evol.">
        <title>Pezizomycetes genomes reveal the molecular basis of ectomycorrhizal truffle lifestyle.</title>
        <authorList>
            <person name="Murat C."/>
            <person name="Payen T."/>
            <person name="Noel B."/>
            <person name="Kuo A."/>
            <person name="Morin E."/>
            <person name="Chen J."/>
            <person name="Kohler A."/>
            <person name="Krizsan K."/>
            <person name="Balestrini R."/>
            <person name="Da Silva C."/>
            <person name="Montanini B."/>
            <person name="Hainaut M."/>
            <person name="Levati E."/>
            <person name="Barry K.W."/>
            <person name="Belfiori B."/>
            <person name="Cichocki N."/>
            <person name="Clum A."/>
            <person name="Dockter R.B."/>
            <person name="Fauchery L."/>
            <person name="Guy J."/>
            <person name="Iotti M."/>
            <person name="Le Tacon F."/>
            <person name="Lindquist E.A."/>
            <person name="Lipzen A."/>
            <person name="Malagnac F."/>
            <person name="Mello A."/>
            <person name="Molinier V."/>
            <person name="Miyauchi S."/>
            <person name="Poulain J."/>
            <person name="Riccioni C."/>
            <person name="Rubini A."/>
            <person name="Sitrit Y."/>
            <person name="Splivallo R."/>
            <person name="Traeger S."/>
            <person name="Wang M."/>
            <person name="Zifcakova L."/>
            <person name="Wipf D."/>
            <person name="Zambonelli A."/>
            <person name="Paolocci F."/>
            <person name="Nowrousian M."/>
            <person name="Ottonello S."/>
            <person name="Baldrian P."/>
            <person name="Spatafora J.W."/>
            <person name="Henrissat B."/>
            <person name="Nagy L.G."/>
            <person name="Aury J.M."/>
            <person name="Wincker P."/>
            <person name="Grigoriev I.V."/>
            <person name="Bonfante P."/>
            <person name="Martin F.M."/>
        </authorList>
    </citation>
    <scope>NUCLEOTIDE SEQUENCE [LARGE SCALE GENOMIC DNA]</scope>
    <source>
        <strain evidence="2 3">RN42</strain>
    </source>
</reference>
<accession>A0A3N4HXH2</accession>
<evidence type="ECO:0000313" key="2">
    <source>
        <dbReference type="EMBL" id="RPA74384.1"/>
    </source>
</evidence>
<gene>
    <name evidence="2" type="ORF">BJ508DRAFT_380598</name>
</gene>
<protein>
    <submittedName>
        <fullName evidence="2">Uncharacterized protein</fullName>
    </submittedName>
</protein>
<feature type="compositionally biased region" description="Basic and acidic residues" evidence="1">
    <location>
        <begin position="83"/>
        <end position="99"/>
    </location>
</feature>
<feature type="region of interest" description="Disordered" evidence="1">
    <location>
        <begin position="36"/>
        <end position="122"/>
    </location>
</feature>
<feature type="compositionally biased region" description="Acidic residues" evidence="1">
    <location>
        <begin position="43"/>
        <end position="62"/>
    </location>
</feature>